<dbReference type="Pfam" id="PF00908">
    <property type="entry name" value="dTDP_sugar_isom"/>
    <property type="match status" value="1"/>
</dbReference>
<dbReference type="InterPro" id="IPR000888">
    <property type="entry name" value="RmlC-like"/>
</dbReference>
<dbReference type="SUPFAM" id="SSF51182">
    <property type="entry name" value="RmlC-like cupins"/>
    <property type="match status" value="1"/>
</dbReference>
<reference evidence="9" key="2">
    <citation type="submission" date="2016-03" db="EMBL/GenBank/DDBJ databases">
        <authorList>
            <person name="Ploux O."/>
        </authorList>
    </citation>
    <scope>NUCLEOTIDE SEQUENCE</scope>
    <source>
        <strain evidence="9">NBRC 105008</strain>
    </source>
</reference>
<dbReference type="GO" id="GO:0019305">
    <property type="term" value="P:dTDP-rhamnose biosynthetic process"/>
    <property type="evidence" value="ECO:0007669"/>
    <property type="project" value="UniProtKB-UniRule"/>
</dbReference>
<comment type="caution">
    <text evidence="9">The sequence shown here is derived from an EMBL/GenBank/DDBJ whole genome shotgun (WGS) entry which is preliminary data.</text>
</comment>
<keyword evidence="7" id="KW-0413">Isomerase</keyword>
<evidence type="ECO:0000313" key="12">
    <source>
        <dbReference type="Proteomes" id="UP000182367"/>
    </source>
</evidence>
<name>A0A1B9DH72_9FLAO</name>
<dbReference type="UniPathway" id="UPA00124"/>
<organism evidence="9 11">
    <name type="scientific">Flavobacterium glycines</name>
    <dbReference type="NCBI Taxonomy" id="551990"/>
    <lineage>
        <taxon>Bacteria</taxon>
        <taxon>Pseudomonadati</taxon>
        <taxon>Bacteroidota</taxon>
        <taxon>Flavobacteriia</taxon>
        <taxon>Flavobacteriales</taxon>
        <taxon>Flavobacteriaceae</taxon>
        <taxon>Flavobacterium</taxon>
    </lineage>
</organism>
<evidence type="ECO:0000256" key="4">
    <source>
        <dbReference type="ARBA" id="ARBA00019595"/>
    </source>
</evidence>
<dbReference type="OrthoDB" id="9800680at2"/>
<dbReference type="PANTHER" id="PTHR21047:SF2">
    <property type="entry name" value="THYMIDINE DIPHOSPHO-4-KETO-RHAMNOSE 3,5-EPIMERASE"/>
    <property type="match status" value="1"/>
</dbReference>
<dbReference type="GO" id="GO:0008830">
    <property type="term" value="F:dTDP-4-dehydrorhamnose 3,5-epimerase activity"/>
    <property type="evidence" value="ECO:0007669"/>
    <property type="project" value="UniProtKB-UniRule"/>
</dbReference>
<dbReference type="InterPro" id="IPR014710">
    <property type="entry name" value="RmlC-like_jellyroll"/>
</dbReference>
<dbReference type="Proteomes" id="UP000182367">
    <property type="component" value="Unassembled WGS sequence"/>
</dbReference>
<feature type="active site" description="Proton acceptor" evidence="5">
    <location>
        <position position="61"/>
    </location>
</feature>
<comment type="catalytic activity">
    <reaction evidence="1 7">
        <text>dTDP-4-dehydro-6-deoxy-alpha-D-glucose = dTDP-4-dehydro-beta-L-rhamnose</text>
        <dbReference type="Rhea" id="RHEA:16969"/>
        <dbReference type="ChEBI" id="CHEBI:57649"/>
        <dbReference type="ChEBI" id="CHEBI:62830"/>
        <dbReference type="EC" id="5.1.3.13"/>
    </reaction>
</comment>
<comment type="function">
    <text evidence="2 7">Catalyzes the epimerization of the C3' and C5'positions of dTDP-6-deoxy-D-xylo-4-hexulose, forming dTDP-6-deoxy-L-lyxo-4-hexulose.</text>
</comment>
<dbReference type="NCBIfam" id="TIGR01221">
    <property type="entry name" value="rmlC"/>
    <property type="match status" value="1"/>
</dbReference>
<dbReference type="AlphaFoldDB" id="A0A1B9DH72"/>
<comment type="pathway">
    <text evidence="7">Carbohydrate biosynthesis; dTDP-L-rhamnose biosynthesis.</text>
</comment>
<evidence type="ECO:0000313" key="11">
    <source>
        <dbReference type="Proteomes" id="UP000093226"/>
    </source>
</evidence>
<protein>
    <recommendedName>
        <fullName evidence="4 7">dTDP-4-dehydrorhamnose 3,5-epimerase</fullName>
        <ecNumber evidence="3 7">5.1.3.13</ecNumber>
    </recommendedName>
    <alternativeName>
        <fullName evidence="7">Thymidine diphospho-4-keto-rhamnose 3,5-epimerase</fullName>
    </alternativeName>
</protein>
<dbReference type="EC" id="5.1.3.13" evidence="3 7"/>
<accession>A0A1B9DH72</accession>
<feature type="site" description="Participates in a stacking interaction with the thymidine ring of dTDP-4-oxo-6-deoxyglucose" evidence="6">
    <location>
        <position position="137"/>
    </location>
</feature>
<dbReference type="STRING" id="551990.SAMN05192550_2273"/>
<evidence type="ECO:0000313" key="13">
    <source>
        <dbReference type="Proteomes" id="UP000321579"/>
    </source>
</evidence>
<dbReference type="Proteomes" id="UP000321579">
    <property type="component" value="Unassembled WGS sequence"/>
</dbReference>
<reference evidence="11" key="1">
    <citation type="submission" date="2016-03" db="EMBL/GenBank/DDBJ databases">
        <title>Draft genome sequence of Paenibacillus glacialis DSM 22343.</title>
        <authorList>
            <person name="Shin S.-K."/>
            <person name="Yi H."/>
        </authorList>
    </citation>
    <scope>NUCLEOTIDE SEQUENCE [LARGE SCALE GENOMIC DNA]</scope>
    <source>
        <strain evidence="11">NBRC 105008</strain>
    </source>
</reference>
<dbReference type="PANTHER" id="PTHR21047">
    <property type="entry name" value="DTDP-6-DEOXY-D-GLUCOSE-3,5 EPIMERASE"/>
    <property type="match status" value="1"/>
</dbReference>
<comment type="subunit">
    <text evidence="7">Homodimer.</text>
</comment>
<reference evidence="10 12" key="3">
    <citation type="submission" date="2016-10" db="EMBL/GenBank/DDBJ databases">
        <authorList>
            <person name="Varghese N."/>
            <person name="Submissions S."/>
        </authorList>
    </citation>
    <scope>NUCLEOTIDE SEQUENCE [LARGE SCALE GENOMIC DNA]</scope>
    <source>
        <strain evidence="10 12">Gm-149</strain>
    </source>
</reference>
<evidence type="ECO:0000256" key="7">
    <source>
        <dbReference type="RuleBase" id="RU364069"/>
    </source>
</evidence>
<evidence type="ECO:0000256" key="5">
    <source>
        <dbReference type="PIRSR" id="PIRSR600888-1"/>
    </source>
</evidence>
<evidence type="ECO:0000256" key="6">
    <source>
        <dbReference type="PIRSR" id="PIRSR600888-3"/>
    </source>
</evidence>
<evidence type="ECO:0000313" key="9">
    <source>
        <dbReference type="EMBL" id="OCB69072.1"/>
    </source>
</evidence>
<dbReference type="GO" id="GO:0000271">
    <property type="term" value="P:polysaccharide biosynthetic process"/>
    <property type="evidence" value="ECO:0007669"/>
    <property type="project" value="TreeGrafter"/>
</dbReference>
<dbReference type="EMBL" id="LVEO01000026">
    <property type="protein sequence ID" value="OCB69072.1"/>
    <property type="molecule type" value="Genomic_DNA"/>
</dbReference>
<feature type="active site" description="Proton donor" evidence="5">
    <location>
        <position position="131"/>
    </location>
</feature>
<evidence type="ECO:0000313" key="10">
    <source>
        <dbReference type="EMBL" id="SDJ53681.1"/>
    </source>
</evidence>
<dbReference type="Proteomes" id="UP000093226">
    <property type="component" value="Unassembled WGS sequence"/>
</dbReference>
<comment type="similarity">
    <text evidence="7">Belongs to the dTDP-4-dehydrorhamnose 3,5-epimerase family.</text>
</comment>
<dbReference type="CDD" id="cd00438">
    <property type="entry name" value="cupin_RmlC"/>
    <property type="match status" value="1"/>
</dbReference>
<dbReference type="EMBL" id="FNEO01000004">
    <property type="protein sequence ID" value="SDJ53681.1"/>
    <property type="molecule type" value="Genomic_DNA"/>
</dbReference>
<evidence type="ECO:0000313" key="8">
    <source>
        <dbReference type="EMBL" id="GEL12002.1"/>
    </source>
</evidence>
<evidence type="ECO:0000256" key="1">
    <source>
        <dbReference type="ARBA" id="ARBA00001298"/>
    </source>
</evidence>
<dbReference type="Gene3D" id="2.60.120.10">
    <property type="entry name" value="Jelly Rolls"/>
    <property type="match status" value="1"/>
</dbReference>
<keyword evidence="12" id="KW-1185">Reference proteome</keyword>
<gene>
    <name evidence="8" type="primary">rfbC</name>
    <name evidence="9" type="ORF">FBGL_13645</name>
    <name evidence="8" type="ORF">FGL01_27410</name>
    <name evidence="10" type="ORF">SAMN05192550_2273</name>
</gene>
<dbReference type="GO" id="GO:0005829">
    <property type="term" value="C:cytosol"/>
    <property type="evidence" value="ECO:0007669"/>
    <property type="project" value="TreeGrafter"/>
</dbReference>
<proteinExistence type="inferred from homology"/>
<evidence type="ECO:0000256" key="3">
    <source>
        <dbReference type="ARBA" id="ARBA00012098"/>
    </source>
</evidence>
<dbReference type="EMBL" id="BJVF01000007">
    <property type="protein sequence ID" value="GEL12002.1"/>
    <property type="molecule type" value="Genomic_DNA"/>
</dbReference>
<reference evidence="8 13" key="4">
    <citation type="submission" date="2019-07" db="EMBL/GenBank/DDBJ databases">
        <title>Whole genome shotgun sequence of Flavobacterium glycines NBRC 105008.</title>
        <authorList>
            <person name="Hosoyama A."/>
            <person name="Uohara A."/>
            <person name="Ohji S."/>
            <person name="Ichikawa N."/>
        </authorList>
    </citation>
    <scope>NUCLEOTIDE SEQUENCE [LARGE SCALE GENOMIC DNA]</scope>
    <source>
        <strain evidence="8 13">NBRC 105008</strain>
    </source>
</reference>
<sequence>MEIEKTPINDLIIINPVVFNDERGYFFEAYNEAKFRENGIIYNFIQDNQSFSKRGVIRGLHLQTNPFAQAKLVRVLEGEILDVAVDLRKSSPTYGQYFSVVLSAENKKQLMIPHGFAHGFSVLSATASVLYKVDQVYHKESERGIRYDDSILNIDWKIDYNEVIVSEKDLILPYFKDIDFSFE</sequence>
<evidence type="ECO:0000256" key="2">
    <source>
        <dbReference type="ARBA" id="ARBA00001997"/>
    </source>
</evidence>
<dbReference type="RefSeq" id="WP_066329296.1">
    <property type="nucleotide sequence ID" value="NZ_BJVF01000007.1"/>
</dbReference>
<dbReference type="InterPro" id="IPR011051">
    <property type="entry name" value="RmlC_Cupin_sf"/>
</dbReference>